<feature type="compositionally biased region" description="Acidic residues" evidence="1">
    <location>
        <begin position="83"/>
        <end position="99"/>
    </location>
</feature>
<feature type="region of interest" description="Disordered" evidence="1">
    <location>
        <begin position="31"/>
        <end position="50"/>
    </location>
</feature>
<dbReference type="AlphaFoldDB" id="A0AAE0GUF5"/>
<reference evidence="2 3" key="1">
    <citation type="journal article" date="2015" name="Genome Biol. Evol.">
        <title>Comparative Genomics of a Bacterivorous Green Alga Reveals Evolutionary Causalities and Consequences of Phago-Mixotrophic Mode of Nutrition.</title>
        <authorList>
            <person name="Burns J.A."/>
            <person name="Paasch A."/>
            <person name="Narechania A."/>
            <person name="Kim E."/>
        </authorList>
    </citation>
    <scope>NUCLEOTIDE SEQUENCE [LARGE SCALE GENOMIC DNA]</scope>
    <source>
        <strain evidence="2 3">PLY_AMNH</strain>
    </source>
</reference>
<sequence length="99" mass="10788">LSDVDEDINPLLPNRSFGDIEASTFLSRTDIEFSETTDTEIPSPRGSKTRLHLPTLLSDKCEPCGADGIGHDDVGSDVVGSELDVDPDDFKDAEEIEHE</sequence>
<comment type="caution">
    <text evidence="2">The sequence shown here is derived from an EMBL/GenBank/DDBJ whole genome shotgun (WGS) entry which is preliminary data.</text>
</comment>
<gene>
    <name evidence="2" type="ORF">CYMTET_8024</name>
</gene>
<evidence type="ECO:0000313" key="3">
    <source>
        <dbReference type="Proteomes" id="UP001190700"/>
    </source>
</evidence>
<dbReference type="Proteomes" id="UP001190700">
    <property type="component" value="Unassembled WGS sequence"/>
</dbReference>
<organism evidence="2 3">
    <name type="scientific">Cymbomonas tetramitiformis</name>
    <dbReference type="NCBI Taxonomy" id="36881"/>
    <lineage>
        <taxon>Eukaryota</taxon>
        <taxon>Viridiplantae</taxon>
        <taxon>Chlorophyta</taxon>
        <taxon>Pyramimonadophyceae</taxon>
        <taxon>Pyramimonadales</taxon>
        <taxon>Pyramimonadaceae</taxon>
        <taxon>Cymbomonas</taxon>
    </lineage>
</organism>
<feature type="region of interest" description="Disordered" evidence="1">
    <location>
        <begin position="68"/>
        <end position="99"/>
    </location>
</feature>
<dbReference type="EMBL" id="LGRX02002333">
    <property type="protein sequence ID" value="KAK3284321.1"/>
    <property type="molecule type" value="Genomic_DNA"/>
</dbReference>
<evidence type="ECO:0000313" key="2">
    <source>
        <dbReference type="EMBL" id="KAK3284321.1"/>
    </source>
</evidence>
<protein>
    <submittedName>
        <fullName evidence="2">Uncharacterized protein</fullName>
    </submittedName>
</protein>
<keyword evidence="3" id="KW-1185">Reference proteome</keyword>
<proteinExistence type="predicted"/>
<feature type="non-terminal residue" evidence="2">
    <location>
        <position position="1"/>
    </location>
</feature>
<accession>A0AAE0GUF5</accession>
<name>A0AAE0GUF5_9CHLO</name>
<evidence type="ECO:0000256" key="1">
    <source>
        <dbReference type="SAM" id="MobiDB-lite"/>
    </source>
</evidence>